<evidence type="ECO:0000313" key="4">
    <source>
        <dbReference type="Proteomes" id="UP000198145"/>
    </source>
</evidence>
<dbReference type="GO" id="GO:0005737">
    <property type="term" value="C:cytoplasm"/>
    <property type="evidence" value="ECO:0007669"/>
    <property type="project" value="TreeGrafter"/>
</dbReference>
<accession>A0A246F394</accession>
<dbReference type="CDD" id="cd19078">
    <property type="entry name" value="AKR_AKR13C1_2"/>
    <property type="match status" value="1"/>
</dbReference>
<dbReference type="PANTHER" id="PTHR43625">
    <property type="entry name" value="AFLATOXIN B1 ALDEHYDE REDUCTASE"/>
    <property type="match status" value="1"/>
</dbReference>
<dbReference type="InterPro" id="IPR050791">
    <property type="entry name" value="Aldo-Keto_reductase"/>
</dbReference>
<dbReference type="GO" id="GO:0016491">
    <property type="term" value="F:oxidoreductase activity"/>
    <property type="evidence" value="ECO:0007669"/>
    <property type="project" value="UniProtKB-KW"/>
</dbReference>
<dbReference type="InterPro" id="IPR036812">
    <property type="entry name" value="NAD(P)_OxRdtase_dom_sf"/>
</dbReference>
<dbReference type="PANTHER" id="PTHR43625:SF27">
    <property type="entry name" value="ALDO-KETO REDUCTASE"/>
    <property type="match status" value="1"/>
</dbReference>
<gene>
    <name evidence="3" type="ORF">CEG18_28300</name>
</gene>
<dbReference type="PROSITE" id="PS51257">
    <property type="entry name" value="PROKAR_LIPOPROTEIN"/>
    <property type="match status" value="1"/>
</dbReference>
<dbReference type="Proteomes" id="UP000198145">
    <property type="component" value="Unassembled WGS sequence"/>
</dbReference>
<keyword evidence="1" id="KW-0560">Oxidoreductase</keyword>
<name>A0A246F394_PSENT</name>
<reference evidence="3 4" key="1">
    <citation type="submission" date="2017-06" db="EMBL/GenBank/DDBJ databases">
        <title>Draft genome of Pseudomonas nitroreducens DF05.</title>
        <authorList>
            <person name="Iyer R."/>
        </authorList>
    </citation>
    <scope>NUCLEOTIDE SEQUENCE [LARGE SCALE GENOMIC DNA]</scope>
    <source>
        <strain evidence="3 4">DF05</strain>
    </source>
</reference>
<dbReference type="EMBL" id="NJBA01000015">
    <property type="protein sequence ID" value="OWP47509.1"/>
    <property type="molecule type" value="Genomic_DNA"/>
</dbReference>
<organism evidence="3 4">
    <name type="scientific">Pseudomonas nitroreducens</name>
    <dbReference type="NCBI Taxonomy" id="46680"/>
    <lineage>
        <taxon>Bacteria</taxon>
        <taxon>Pseudomonadati</taxon>
        <taxon>Pseudomonadota</taxon>
        <taxon>Gammaproteobacteria</taxon>
        <taxon>Pseudomonadales</taxon>
        <taxon>Pseudomonadaceae</taxon>
        <taxon>Pseudomonas</taxon>
    </lineage>
</organism>
<protein>
    <submittedName>
        <fullName evidence="3">Aldo/keto reductase</fullName>
    </submittedName>
</protein>
<comment type="caution">
    <text evidence="3">The sequence shown here is derived from an EMBL/GenBank/DDBJ whole genome shotgun (WGS) entry which is preliminary data.</text>
</comment>
<dbReference type="Gene3D" id="3.20.20.100">
    <property type="entry name" value="NADP-dependent oxidoreductase domain"/>
    <property type="match status" value="1"/>
</dbReference>
<evidence type="ECO:0000259" key="2">
    <source>
        <dbReference type="Pfam" id="PF00248"/>
    </source>
</evidence>
<evidence type="ECO:0000256" key="1">
    <source>
        <dbReference type="ARBA" id="ARBA00023002"/>
    </source>
</evidence>
<evidence type="ECO:0000313" key="3">
    <source>
        <dbReference type="EMBL" id="OWP47509.1"/>
    </source>
</evidence>
<feature type="domain" description="NADP-dependent oxidoreductase" evidence="2">
    <location>
        <begin position="16"/>
        <end position="306"/>
    </location>
</feature>
<sequence>MDKRTLGRNGLQVSTLGLGCMGLSYGYGPAVDRYDGIRLLRRAFDSGVTFFDTAEAYGPFANEELLGEALAPVRDQVVIATKFGFKDGDVSLGLDSRPENIRAVAHASLKRLKTDRIDLFYQHRVDPNVPMEDVAGTVGELIREGKVKHFGLSEAGPQSIRRAHAVQPVAALQSEYSLWWREPEKEILPLLAELGIGFVPFSPLGKGFLTGAIDERTQFSANDFRNVVPRFSEANRKANAGLIEVLGRIAQSKGATRAQIAIAWLLARQPWIVPIPGTTKLHRLEENLGATSRVLDATDLGAIEAALREIEIVGERYPAHLQQRVGR</sequence>
<dbReference type="InterPro" id="IPR023210">
    <property type="entry name" value="NADP_OxRdtase_dom"/>
</dbReference>
<proteinExistence type="predicted"/>
<dbReference type="RefSeq" id="WP_088421704.1">
    <property type="nucleotide sequence ID" value="NZ_NJBA01000015.1"/>
</dbReference>
<dbReference type="AlphaFoldDB" id="A0A246F394"/>
<dbReference type="Pfam" id="PF00248">
    <property type="entry name" value="Aldo_ket_red"/>
    <property type="match status" value="1"/>
</dbReference>
<dbReference type="SUPFAM" id="SSF51430">
    <property type="entry name" value="NAD(P)-linked oxidoreductase"/>
    <property type="match status" value="1"/>
</dbReference>